<evidence type="ECO:0000256" key="4">
    <source>
        <dbReference type="ARBA" id="ARBA00023284"/>
    </source>
</evidence>
<evidence type="ECO:0000256" key="5">
    <source>
        <dbReference type="SAM" id="SignalP"/>
    </source>
</evidence>
<keyword evidence="4" id="KW-0676">Redox-active center</keyword>
<sequence length="392" mass="43649">MIRTIVATMLMLVYCGLNLYAQQKVANIITVKGEFDEKVNGNLNLTFKRVGGGKMEFDSARVTNGKFNFSRTSAEPLVLVMALELKKNEPGRGGSMNYNAFYLNPGEVNMSGSTDLKKTTVTGSGTEGNADYQHYSAAINVFLAKLSNSNRAVPASLPLEEKEKIWKKNADSINLIRDEEVFLKTIKEKPQDLLAVLALNQYASEPVWTPRKKMQPELIEKLLATLPAKYQAYPSLKSLKQELQVAKTTGVGQPMINFTLKDVNGKAVSLSDFKGKYVFLDFWASWCIPCRKENPNVKAQYLRYKDKGFTVLSVSMDKAADRKAWLDAIEKDGIGMWTHLVDEAGFGGFAAKSYDVMSIPTNFLISPDGKFVGRNLYSENLDKALKPLFQGK</sequence>
<dbReference type="InterPro" id="IPR036249">
    <property type="entry name" value="Thioredoxin-like_sf"/>
</dbReference>
<dbReference type="InterPro" id="IPR000866">
    <property type="entry name" value="AhpC/TSA"/>
</dbReference>
<keyword evidence="2" id="KW-0201">Cytochrome c-type biogenesis</keyword>
<dbReference type="CDD" id="cd02966">
    <property type="entry name" value="TlpA_like_family"/>
    <property type="match status" value="1"/>
</dbReference>
<dbReference type="Pfam" id="PF00578">
    <property type="entry name" value="AhpC-TSA"/>
    <property type="match status" value="1"/>
</dbReference>
<dbReference type="InterPro" id="IPR050553">
    <property type="entry name" value="Thioredoxin_ResA/DsbE_sf"/>
</dbReference>
<evidence type="ECO:0000256" key="2">
    <source>
        <dbReference type="ARBA" id="ARBA00022748"/>
    </source>
</evidence>
<accession>A0A7W6P4B6</accession>
<gene>
    <name evidence="7" type="ORF">GGQ60_001334</name>
</gene>
<dbReference type="InterPro" id="IPR025380">
    <property type="entry name" value="DUF4369"/>
</dbReference>
<feature type="chain" id="PRO_5031096519" evidence="5">
    <location>
        <begin position="22"/>
        <end position="392"/>
    </location>
</feature>
<dbReference type="InterPro" id="IPR013766">
    <property type="entry name" value="Thioredoxin_domain"/>
</dbReference>
<evidence type="ECO:0000259" key="6">
    <source>
        <dbReference type="PROSITE" id="PS51352"/>
    </source>
</evidence>
<comment type="subcellular location">
    <subcellularLocation>
        <location evidence="1">Cell envelope</location>
    </subcellularLocation>
</comment>
<evidence type="ECO:0000313" key="7">
    <source>
        <dbReference type="EMBL" id="MBB4107374.1"/>
    </source>
</evidence>
<dbReference type="GO" id="GO:0030313">
    <property type="term" value="C:cell envelope"/>
    <property type="evidence" value="ECO:0007669"/>
    <property type="project" value="UniProtKB-SubCell"/>
</dbReference>
<dbReference type="Proteomes" id="UP000532273">
    <property type="component" value="Unassembled WGS sequence"/>
</dbReference>
<reference evidence="7 8" key="1">
    <citation type="submission" date="2020-08" db="EMBL/GenBank/DDBJ databases">
        <title>Genomic Encyclopedia of Type Strains, Phase IV (KMG-IV): sequencing the most valuable type-strain genomes for metagenomic binning, comparative biology and taxonomic classification.</title>
        <authorList>
            <person name="Goeker M."/>
        </authorList>
    </citation>
    <scope>NUCLEOTIDE SEQUENCE [LARGE SCALE GENOMIC DNA]</scope>
    <source>
        <strain evidence="7 8">DSM 100774</strain>
    </source>
</reference>
<evidence type="ECO:0000256" key="1">
    <source>
        <dbReference type="ARBA" id="ARBA00004196"/>
    </source>
</evidence>
<keyword evidence="3" id="KW-1015">Disulfide bond</keyword>
<feature type="signal peptide" evidence="5">
    <location>
        <begin position="1"/>
        <end position="21"/>
    </location>
</feature>
<dbReference type="EMBL" id="JACIEF010000001">
    <property type="protein sequence ID" value="MBB4107374.1"/>
    <property type="molecule type" value="Genomic_DNA"/>
</dbReference>
<organism evidence="7 8">
    <name type="scientific">Pedobacter zeae</name>
    <dbReference type="NCBI Taxonomy" id="1737356"/>
    <lineage>
        <taxon>Bacteria</taxon>
        <taxon>Pseudomonadati</taxon>
        <taxon>Bacteroidota</taxon>
        <taxon>Sphingobacteriia</taxon>
        <taxon>Sphingobacteriales</taxon>
        <taxon>Sphingobacteriaceae</taxon>
        <taxon>Pedobacter</taxon>
    </lineage>
</organism>
<dbReference type="SUPFAM" id="SSF52833">
    <property type="entry name" value="Thioredoxin-like"/>
    <property type="match status" value="1"/>
</dbReference>
<dbReference type="AlphaFoldDB" id="A0A7W6P4B6"/>
<proteinExistence type="predicted"/>
<evidence type="ECO:0000256" key="3">
    <source>
        <dbReference type="ARBA" id="ARBA00023157"/>
    </source>
</evidence>
<dbReference type="Pfam" id="PF14289">
    <property type="entry name" value="DUF4369"/>
    <property type="match status" value="1"/>
</dbReference>
<evidence type="ECO:0000313" key="8">
    <source>
        <dbReference type="Proteomes" id="UP000532273"/>
    </source>
</evidence>
<dbReference type="PANTHER" id="PTHR42852:SF6">
    <property type="entry name" value="THIOL:DISULFIDE INTERCHANGE PROTEIN DSBE"/>
    <property type="match status" value="1"/>
</dbReference>
<dbReference type="GO" id="GO:0016491">
    <property type="term" value="F:oxidoreductase activity"/>
    <property type="evidence" value="ECO:0007669"/>
    <property type="project" value="InterPro"/>
</dbReference>
<name>A0A7W6P4B6_9SPHI</name>
<comment type="caution">
    <text evidence="7">The sequence shown here is derived from an EMBL/GenBank/DDBJ whole genome shotgun (WGS) entry which is preliminary data.</text>
</comment>
<dbReference type="PANTHER" id="PTHR42852">
    <property type="entry name" value="THIOL:DISULFIDE INTERCHANGE PROTEIN DSBE"/>
    <property type="match status" value="1"/>
</dbReference>
<dbReference type="RefSeq" id="WP_183761085.1">
    <property type="nucleotide sequence ID" value="NZ_BMHZ01000002.1"/>
</dbReference>
<dbReference type="GO" id="GO:0016209">
    <property type="term" value="F:antioxidant activity"/>
    <property type="evidence" value="ECO:0007669"/>
    <property type="project" value="InterPro"/>
</dbReference>
<dbReference type="Gene3D" id="3.40.30.10">
    <property type="entry name" value="Glutaredoxin"/>
    <property type="match status" value="1"/>
</dbReference>
<protein>
    <submittedName>
        <fullName evidence="7">Peroxiredoxin</fullName>
    </submittedName>
</protein>
<dbReference type="GO" id="GO:0017004">
    <property type="term" value="P:cytochrome complex assembly"/>
    <property type="evidence" value="ECO:0007669"/>
    <property type="project" value="UniProtKB-KW"/>
</dbReference>
<feature type="domain" description="Thioredoxin" evidence="6">
    <location>
        <begin position="249"/>
        <end position="390"/>
    </location>
</feature>
<keyword evidence="5" id="KW-0732">Signal</keyword>
<dbReference type="PROSITE" id="PS51352">
    <property type="entry name" value="THIOREDOXIN_2"/>
    <property type="match status" value="1"/>
</dbReference>